<dbReference type="Proteomes" id="UP001140949">
    <property type="component" value="Unassembled WGS sequence"/>
</dbReference>
<proteinExistence type="predicted"/>
<evidence type="ECO:0000313" key="2">
    <source>
        <dbReference type="EMBL" id="KAJ6849673.1"/>
    </source>
</evidence>
<feature type="region of interest" description="Disordered" evidence="1">
    <location>
        <begin position="21"/>
        <end position="123"/>
    </location>
</feature>
<gene>
    <name evidence="2" type="ORF">M6B38_268165</name>
</gene>
<dbReference type="EMBL" id="JANAVB010003400">
    <property type="protein sequence ID" value="KAJ6849673.1"/>
    <property type="molecule type" value="Genomic_DNA"/>
</dbReference>
<evidence type="ECO:0000313" key="3">
    <source>
        <dbReference type="Proteomes" id="UP001140949"/>
    </source>
</evidence>
<comment type="caution">
    <text evidence="2">The sequence shown here is derived from an EMBL/GenBank/DDBJ whole genome shotgun (WGS) entry which is preliminary data.</text>
</comment>
<protein>
    <submittedName>
        <fullName evidence="2">Leucine-rich repeat extensin-like protein 3</fullName>
    </submittedName>
</protein>
<keyword evidence="3" id="KW-1185">Reference proteome</keyword>
<evidence type="ECO:0000256" key="1">
    <source>
        <dbReference type="SAM" id="MobiDB-lite"/>
    </source>
</evidence>
<reference evidence="2" key="1">
    <citation type="journal article" date="2023" name="GigaByte">
        <title>Genome assembly of the bearded iris, Iris pallida Lam.</title>
        <authorList>
            <person name="Bruccoleri R.E."/>
            <person name="Oakeley E.J."/>
            <person name="Faust A.M.E."/>
            <person name="Altorfer M."/>
            <person name="Dessus-Babus S."/>
            <person name="Burckhardt D."/>
            <person name="Oertli M."/>
            <person name="Naumann U."/>
            <person name="Petersen F."/>
            <person name="Wong J."/>
        </authorList>
    </citation>
    <scope>NUCLEOTIDE SEQUENCE</scope>
    <source>
        <strain evidence="2">GSM-AAB239-AS_SAM_17_03QT</strain>
    </source>
</reference>
<dbReference type="AlphaFoldDB" id="A0AAX6I9T0"/>
<accession>A0AAX6I9T0</accession>
<feature type="compositionally biased region" description="Polar residues" evidence="1">
    <location>
        <begin position="101"/>
        <end position="111"/>
    </location>
</feature>
<feature type="compositionally biased region" description="Pro residues" evidence="1">
    <location>
        <begin position="76"/>
        <end position="94"/>
    </location>
</feature>
<name>A0AAX6I9T0_IRIPA</name>
<sequence length="123" mass="13712">MLCIVSVPPNSYSKYYKQRRAAYIEPRPPPTSSTHPQCHTRNRKEEEIRPPHTRASDTHAFRAPGRATRARVSAEPLPPSRPPPKASPSSPPSPVSGHLLKTTNAINQQTTTKKREEEDGDLI</sequence>
<feature type="compositionally biased region" description="Basic and acidic residues" evidence="1">
    <location>
        <begin position="43"/>
        <end position="60"/>
    </location>
</feature>
<organism evidence="2 3">
    <name type="scientific">Iris pallida</name>
    <name type="common">Sweet iris</name>
    <dbReference type="NCBI Taxonomy" id="29817"/>
    <lineage>
        <taxon>Eukaryota</taxon>
        <taxon>Viridiplantae</taxon>
        <taxon>Streptophyta</taxon>
        <taxon>Embryophyta</taxon>
        <taxon>Tracheophyta</taxon>
        <taxon>Spermatophyta</taxon>
        <taxon>Magnoliopsida</taxon>
        <taxon>Liliopsida</taxon>
        <taxon>Asparagales</taxon>
        <taxon>Iridaceae</taxon>
        <taxon>Iridoideae</taxon>
        <taxon>Irideae</taxon>
        <taxon>Iris</taxon>
    </lineage>
</organism>
<reference evidence="2" key="2">
    <citation type="submission" date="2023-04" db="EMBL/GenBank/DDBJ databases">
        <authorList>
            <person name="Bruccoleri R.E."/>
            <person name="Oakeley E.J."/>
            <person name="Faust A.-M."/>
            <person name="Dessus-Babus S."/>
            <person name="Altorfer M."/>
            <person name="Burckhardt D."/>
            <person name="Oertli M."/>
            <person name="Naumann U."/>
            <person name="Petersen F."/>
            <person name="Wong J."/>
        </authorList>
    </citation>
    <scope>NUCLEOTIDE SEQUENCE</scope>
    <source>
        <strain evidence="2">GSM-AAB239-AS_SAM_17_03QT</strain>
        <tissue evidence="2">Leaf</tissue>
    </source>
</reference>